<dbReference type="Pfam" id="PF04386">
    <property type="entry name" value="SspB"/>
    <property type="match status" value="1"/>
</dbReference>
<accession>A0A212JJP8</accession>
<gene>
    <name evidence="2" type="ORF">KL86APRO_11202</name>
</gene>
<organism evidence="2">
    <name type="scientific">uncultured Alphaproteobacteria bacterium</name>
    <dbReference type="NCBI Taxonomy" id="91750"/>
    <lineage>
        <taxon>Bacteria</taxon>
        <taxon>Pseudomonadati</taxon>
        <taxon>Pseudomonadota</taxon>
        <taxon>Alphaproteobacteria</taxon>
        <taxon>environmental samples</taxon>
    </lineage>
</organism>
<sequence length="171" mass="18937">MENHPSFDYDALVEQALRGVVREALTRAAALGLPGDHHFYITFRTDAEGVSIPEHLKAAHPEDITIVLQHEYWDLGVDVDAPDSFSVSLSFNNRRERLVVPFPAITGFADPSAKFGLQFQYEDDFEDYLDDDLAEDVPPPPATPETAKKPDGDTPPGDGSKVVVLDAFRKK</sequence>
<dbReference type="Gene3D" id="2.30.30.220">
    <property type="entry name" value="SspB-like"/>
    <property type="match status" value="1"/>
</dbReference>
<evidence type="ECO:0008006" key="3">
    <source>
        <dbReference type="Google" id="ProtNLM"/>
    </source>
</evidence>
<dbReference type="SUPFAM" id="SSF101738">
    <property type="entry name" value="SspB-like"/>
    <property type="match status" value="1"/>
</dbReference>
<proteinExistence type="predicted"/>
<dbReference type="InterPro" id="IPR036760">
    <property type="entry name" value="SspB-like_sf"/>
</dbReference>
<name>A0A212JJP8_9PROT</name>
<reference evidence="2" key="1">
    <citation type="submission" date="2016-04" db="EMBL/GenBank/DDBJ databases">
        <authorList>
            <person name="Evans L.H."/>
            <person name="Alamgir A."/>
            <person name="Owens N."/>
            <person name="Weber N.D."/>
            <person name="Virtaneva K."/>
            <person name="Barbian K."/>
            <person name="Babar A."/>
            <person name="Rosenke K."/>
        </authorList>
    </citation>
    <scope>NUCLEOTIDE SEQUENCE</scope>
    <source>
        <strain evidence="2">86</strain>
    </source>
</reference>
<protein>
    <recommendedName>
        <fullName evidence="3">Stringent starvation protein B</fullName>
    </recommendedName>
</protein>
<feature type="region of interest" description="Disordered" evidence="1">
    <location>
        <begin position="130"/>
        <end position="162"/>
    </location>
</feature>
<evidence type="ECO:0000256" key="1">
    <source>
        <dbReference type="SAM" id="MobiDB-lite"/>
    </source>
</evidence>
<dbReference type="EMBL" id="FLUO01000001">
    <property type="protein sequence ID" value="SBV99672.1"/>
    <property type="molecule type" value="Genomic_DNA"/>
</dbReference>
<evidence type="ECO:0000313" key="2">
    <source>
        <dbReference type="EMBL" id="SBV99672.1"/>
    </source>
</evidence>
<dbReference type="AlphaFoldDB" id="A0A212JJP8"/>
<dbReference type="InterPro" id="IPR007481">
    <property type="entry name" value="SspB"/>
</dbReference>